<dbReference type="PROSITE" id="PS00893">
    <property type="entry name" value="NUDIX_BOX"/>
    <property type="match status" value="1"/>
</dbReference>
<evidence type="ECO:0000313" key="12">
    <source>
        <dbReference type="EMBL" id="GJN92112.1"/>
    </source>
</evidence>
<evidence type="ECO:0000256" key="8">
    <source>
        <dbReference type="ARBA" id="ARBA00023027"/>
    </source>
</evidence>
<reference evidence="12 13" key="1">
    <citation type="submission" date="2021-12" db="EMBL/GenBank/DDBJ databases">
        <title>High titer production of polyol ester of fatty acids by Rhodotorula paludigena BS15 towards product separation-free biomass refinery.</title>
        <authorList>
            <person name="Mano J."/>
            <person name="Ono H."/>
            <person name="Tanaka T."/>
            <person name="Naito K."/>
            <person name="Sushida H."/>
            <person name="Ike M."/>
            <person name="Tokuyasu K."/>
            <person name="Kitaoka M."/>
        </authorList>
    </citation>
    <scope>NUCLEOTIDE SEQUENCE [LARGE SCALE GENOMIC DNA]</scope>
    <source>
        <strain evidence="12 13">BS15</strain>
    </source>
</reference>
<dbReference type="CDD" id="cd03429">
    <property type="entry name" value="NUDIX_NADH_pyrophosphatase_Nudt13"/>
    <property type="match status" value="1"/>
</dbReference>
<feature type="compositionally biased region" description="Low complexity" evidence="10">
    <location>
        <begin position="40"/>
        <end position="49"/>
    </location>
</feature>
<proteinExistence type="inferred from homology"/>
<dbReference type="InterPro" id="IPR020084">
    <property type="entry name" value="NUDIX_hydrolase_CS"/>
</dbReference>
<organism evidence="12 13">
    <name type="scientific">Rhodotorula paludigena</name>
    <dbReference type="NCBI Taxonomy" id="86838"/>
    <lineage>
        <taxon>Eukaryota</taxon>
        <taxon>Fungi</taxon>
        <taxon>Dikarya</taxon>
        <taxon>Basidiomycota</taxon>
        <taxon>Pucciniomycotina</taxon>
        <taxon>Microbotryomycetes</taxon>
        <taxon>Sporidiobolales</taxon>
        <taxon>Sporidiobolaceae</taxon>
        <taxon>Rhodotorula</taxon>
    </lineage>
</organism>
<comment type="catalytic activity">
    <reaction evidence="9">
        <text>a 5'-end NAD(+)-phospho-ribonucleoside in mRNA + H2O = a 5'-end phospho-adenosine-phospho-ribonucleoside in mRNA + beta-nicotinamide D-ribonucleotide + 2 H(+)</text>
        <dbReference type="Rhea" id="RHEA:60876"/>
        <dbReference type="Rhea" id="RHEA-COMP:15698"/>
        <dbReference type="Rhea" id="RHEA-COMP:15719"/>
        <dbReference type="ChEBI" id="CHEBI:14649"/>
        <dbReference type="ChEBI" id="CHEBI:15377"/>
        <dbReference type="ChEBI" id="CHEBI:15378"/>
        <dbReference type="ChEBI" id="CHEBI:144029"/>
        <dbReference type="ChEBI" id="CHEBI:144051"/>
    </reaction>
    <physiologicalReaction direction="left-to-right" evidence="9">
        <dbReference type="Rhea" id="RHEA:60877"/>
    </physiologicalReaction>
</comment>
<dbReference type="EMBL" id="BQKY01000010">
    <property type="protein sequence ID" value="GJN92112.1"/>
    <property type="molecule type" value="Genomic_DNA"/>
</dbReference>
<keyword evidence="5" id="KW-0479">Metal-binding</keyword>
<evidence type="ECO:0000256" key="2">
    <source>
        <dbReference type="ARBA" id="ARBA00001947"/>
    </source>
</evidence>
<dbReference type="Pfam" id="PF00293">
    <property type="entry name" value="NUDIX"/>
    <property type="match status" value="1"/>
</dbReference>
<dbReference type="GO" id="GO:0006742">
    <property type="term" value="P:NADP+ catabolic process"/>
    <property type="evidence" value="ECO:0007669"/>
    <property type="project" value="TreeGrafter"/>
</dbReference>
<dbReference type="Pfam" id="PF09296">
    <property type="entry name" value="NUDIX-like"/>
    <property type="match status" value="1"/>
</dbReference>
<comment type="cofactor">
    <cofactor evidence="1">
        <name>Mg(2+)</name>
        <dbReference type="ChEBI" id="CHEBI:18420"/>
    </cofactor>
</comment>
<dbReference type="GO" id="GO:0005777">
    <property type="term" value="C:peroxisome"/>
    <property type="evidence" value="ECO:0007669"/>
    <property type="project" value="TreeGrafter"/>
</dbReference>
<dbReference type="GO" id="GO:0019677">
    <property type="term" value="P:NAD+ catabolic process"/>
    <property type="evidence" value="ECO:0007669"/>
    <property type="project" value="TreeGrafter"/>
</dbReference>
<evidence type="ECO:0000256" key="4">
    <source>
        <dbReference type="ARBA" id="ARBA00012381"/>
    </source>
</evidence>
<dbReference type="InterPro" id="IPR050241">
    <property type="entry name" value="NAD-cap_RNA_hydrolase_NudC"/>
</dbReference>
<evidence type="ECO:0000313" key="13">
    <source>
        <dbReference type="Proteomes" id="UP001342314"/>
    </source>
</evidence>
<feature type="compositionally biased region" description="Basic and acidic residues" evidence="10">
    <location>
        <begin position="15"/>
        <end position="39"/>
    </location>
</feature>
<keyword evidence="13" id="KW-1185">Reference proteome</keyword>
<feature type="region of interest" description="Disordered" evidence="10">
    <location>
        <begin position="1"/>
        <end position="52"/>
    </location>
</feature>
<dbReference type="PANTHER" id="PTHR42904:SF6">
    <property type="entry name" value="NAD-CAPPED RNA HYDROLASE NUDT12"/>
    <property type="match status" value="1"/>
</dbReference>
<dbReference type="SUPFAM" id="SSF55811">
    <property type="entry name" value="Nudix"/>
    <property type="match status" value="1"/>
</dbReference>
<dbReference type="AlphaFoldDB" id="A0AAV5GRY1"/>
<comment type="cofactor">
    <cofactor evidence="2">
        <name>Zn(2+)</name>
        <dbReference type="ChEBI" id="CHEBI:29105"/>
    </cofactor>
</comment>
<evidence type="ECO:0000256" key="9">
    <source>
        <dbReference type="ARBA" id="ARBA00023679"/>
    </source>
</evidence>
<evidence type="ECO:0000256" key="7">
    <source>
        <dbReference type="ARBA" id="ARBA00022842"/>
    </source>
</evidence>
<dbReference type="Proteomes" id="UP001342314">
    <property type="component" value="Unassembled WGS sequence"/>
</dbReference>
<gene>
    <name evidence="12" type="ORF">Rhopal_005142-T1</name>
</gene>
<dbReference type="InterPro" id="IPR015797">
    <property type="entry name" value="NUDIX_hydrolase-like_dom_sf"/>
</dbReference>
<keyword evidence="7" id="KW-0460">Magnesium</keyword>
<dbReference type="GO" id="GO:0005829">
    <property type="term" value="C:cytosol"/>
    <property type="evidence" value="ECO:0007669"/>
    <property type="project" value="TreeGrafter"/>
</dbReference>
<evidence type="ECO:0000256" key="6">
    <source>
        <dbReference type="ARBA" id="ARBA00022801"/>
    </source>
</evidence>
<dbReference type="PANTHER" id="PTHR42904">
    <property type="entry name" value="NUDIX HYDROLASE, NUDC SUBFAMILY"/>
    <property type="match status" value="1"/>
</dbReference>
<dbReference type="InterPro" id="IPR049734">
    <property type="entry name" value="NudC-like_C"/>
</dbReference>
<accession>A0AAV5GRY1</accession>
<dbReference type="Gene3D" id="3.90.79.20">
    <property type="match status" value="1"/>
</dbReference>
<evidence type="ECO:0000256" key="3">
    <source>
        <dbReference type="ARBA" id="ARBA00009595"/>
    </source>
</evidence>
<evidence type="ECO:0000259" key="11">
    <source>
        <dbReference type="PROSITE" id="PS51462"/>
    </source>
</evidence>
<evidence type="ECO:0000256" key="5">
    <source>
        <dbReference type="ARBA" id="ARBA00022723"/>
    </source>
</evidence>
<dbReference type="InterPro" id="IPR000086">
    <property type="entry name" value="NUDIX_hydrolase_dom"/>
</dbReference>
<dbReference type="GO" id="GO:0046872">
    <property type="term" value="F:metal ion binding"/>
    <property type="evidence" value="ECO:0007669"/>
    <property type="project" value="UniProtKB-KW"/>
</dbReference>
<dbReference type="PROSITE" id="PS51462">
    <property type="entry name" value="NUDIX"/>
    <property type="match status" value="1"/>
</dbReference>
<keyword evidence="8" id="KW-0520">NAD</keyword>
<comment type="similarity">
    <text evidence="3">Belongs to the Nudix hydrolase family. NudC subfamily.</text>
</comment>
<dbReference type="EC" id="3.6.1.22" evidence="4"/>
<keyword evidence="6" id="KW-0378">Hydrolase</keyword>
<protein>
    <recommendedName>
        <fullName evidence="4">NAD(+) diphosphatase</fullName>
        <ecNumber evidence="4">3.6.1.22</ecNumber>
    </recommendedName>
</protein>
<evidence type="ECO:0000256" key="1">
    <source>
        <dbReference type="ARBA" id="ARBA00001946"/>
    </source>
</evidence>
<dbReference type="InterPro" id="IPR015375">
    <property type="entry name" value="NADH_PPase-like_N"/>
</dbReference>
<name>A0AAV5GRY1_9BASI</name>
<dbReference type="GO" id="GO:0035529">
    <property type="term" value="F:NADH pyrophosphatase activity"/>
    <property type="evidence" value="ECO:0007669"/>
    <property type="project" value="TreeGrafter"/>
</dbReference>
<evidence type="ECO:0000256" key="10">
    <source>
        <dbReference type="SAM" id="MobiDB-lite"/>
    </source>
</evidence>
<feature type="domain" description="Nudix hydrolase" evidence="11">
    <location>
        <begin position="331"/>
        <end position="459"/>
    </location>
</feature>
<sequence>MHSRQRCTEVAESVEAAHKKLRTEPKREGGSCGKRERESGTAGSSAGGTHEVVDDDLDAQRGVWLARRHCRTDEASAGNPLNRLSYLRSSAAFLASALESDRARFLTLDSLSPLSVTVDGVRHLHYLSFKDVQEYIGDARKVFAGVDGKKDDDVPNLALLGREGQRLGKATVGDLTQDEKRHYFLNQPALVFLGVDERSAPESAKSLPLSKPDENSTLETHSPHGVPYWALDVSHFADLKERVQKEDNVRFMELRSGAQTMPNEEASIAAEARSLVDWNTRNKFCPACARPIRSVWAGWKRSCIPGEAGESGLDGAPTCLSRKGVHNFSYPRTDPVVIMAVLSPDGEKILLGRQRSWPARFYSCLAGFIESGESLEEAVRREVYEEAGIVIGEVGYHSSQPWPFPASLMFGCWGIAKEETDIRVDLDNELEDARFFTREQVLNVINSTKPMQLSREQVARLDGKEGVSGEGVDAAKAEARDEGSFLMPPATAIANTLVTAWATGKLFNQGPTVPSKM</sequence>
<comment type="caution">
    <text evidence="12">The sequence shown here is derived from an EMBL/GenBank/DDBJ whole genome shotgun (WGS) entry which is preliminary data.</text>
</comment>
<dbReference type="Gene3D" id="3.90.79.10">
    <property type="entry name" value="Nucleoside Triphosphate Pyrophosphohydrolase"/>
    <property type="match status" value="1"/>
</dbReference>